<keyword evidence="3" id="KW-1003">Cell membrane</keyword>
<feature type="transmembrane region" description="Helical" evidence="7">
    <location>
        <begin position="200"/>
        <end position="223"/>
    </location>
</feature>
<feature type="transmembrane region" description="Helical" evidence="7">
    <location>
        <begin position="413"/>
        <end position="433"/>
    </location>
</feature>
<dbReference type="InterPro" id="IPR020846">
    <property type="entry name" value="MFS_dom"/>
</dbReference>
<comment type="caution">
    <text evidence="9">The sequence shown here is derived from an EMBL/GenBank/DDBJ whole genome shotgun (WGS) entry which is preliminary data.</text>
</comment>
<dbReference type="eggNOG" id="COG0477">
    <property type="taxonomic scope" value="Bacteria"/>
</dbReference>
<dbReference type="EMBL" id="QYCY01000001">
    <property type="protein sequence ID" value="RLV77435.1"/>
    <property type="molecule type" value="Genomic_DNA"/>
</dbReference>
<dbReference type="PANTHER" id="PTHR43045:SF1">
    <property type="entry name" value="SHIKIMATE TRANSPORTER"/>
    <property type="match status" value="1"/>
</dbReference>
<evidence type="ECO:0000259" key="8">
    <source>
        <dbReference type="PROSITE" id="PS50850"/>
    </source>
</evidence>
<protein>
    <submittedName>
        <fullName evidence="9">General substrate transporter</fullName>
    </submittedName>
</protein>
<dbReference type="GO" id="GO:0005886">
    <property type="term" value="C:plasma membrane"/>
    <property type="evidence" value="ECO:0007669"/>
    <property type="project" value="UniProtKB-SubCell"/>
</dbReference>
<feature type="transmembrane region" description="Helical" evidence="7">
    <location>
        <begin position="344"/>
        <end position="363"/>
    </location>
</feature>
<dbReference type="GO" id="GO:0022857">
    <property type="term" value="F:transmembrane transporter activity"/>
    <property type="evidence" value="ECO:0007669"/>
    <property type="project" value="InterPro"/>
</dbReference>
<evidence type="ECO:0000256" key="3">
    <source>
        <dbReference type="ARBA" id="ARBA00022475"/>
    </source>
</evidence>
<dbReference type="PANTHER" id="PTHR43045">
    <property type="entry name" value="SHIKIMATE TRANSPORTER"/>
    <property type="match status" value="1"/>
</dbReference>
<keyword evidence="4 7" id="KW-0812">Transmembrane</keyword>
<dbReference type="CDD" id="cd17369">
    <property type="entry name" value="MFS_ShiA_like"/>
    <property type="match status" value="1"/>
</dbReference>
<dbReference type="Pfam" id="PF07690">
    <property type="entry name" value="MFS_1"/>
    <property type="match status" value="1"/>
</dbReference>
<proteinExistence type="predicted"/>
<comment type="subcellular location">
    <subcellularLocation>
        <location evidence="1">Cell membrane</location>
        <topology evidence="1">Multi-pass membrane protein</topology>
    </subcellularLocation>
</comment>
<dbReference type="RefSeq" id="WP_020872855.1">
    <property type="nucleotide sequence ID" value="NC_022785.1"/>
</dbReference>
<keyword evidence="2" id="KW-0813">Transport</keyword>
<keyword evidence="6 7" id="KW-0472">Membrane</keyword>
<name>A0A0A0NSM5_STRRN</name>
<evidence type="ECO:0000256" key="1">
    <source>
        <dbReference type="ARBA" id="ARBA00004651"/>
    </source>
</evidence>
<dbReference type="Proteomes" id="UP000281594">
    <property type="component" value="Unassembled WGS sequence"/>
</dbReference>
<feature type="transmembrane region" description="Helical" evidence="7">
    <location>
        <begin position="254"/>
        <end position="278"/>
    </location>
</feature>
<gene>
    <name evidence="9" type="ORF">D3C57_103660</name>
</gene>
<evidence type="ECO:0000256" key="6">
    <source>
        <dbReference type="ARBA" id="ARBA00023136"/>
    </source>
</evidence>
<evidence type="ECO:0000256" key="4">
    <source>
        <dbReference type="ARBA" id="ARBA00022692"/>
    </source>
</evidence>
<keyword evidence="5 7" id="KW-1133">Transmembrane helix</keyword>
<feature type="transmembrane region" description="Helical" evidence="7">
    <location>
        <begin position="290"/>
        <end position="309"/>
    </location>
</feature>
<evidence type="ECO:0000256" key="7">
    <source>
        <dbReference type="SAM" id="Phobius"/>
    </source>
</evidence>
<dbReference type="Gene3D" id="1.20.1250.20">
    <property type="entry name" value="MFS general substrate transporter like domains"/>
    <property type="match status" value="2"/>
</dbReference>
<evidence type="ECO:0000313" key="9">
    <source>
        <dbReference type="EMBL" id="RLV77435.1"/>
    </source>
</evidence>
<dbReference type="KEGG" id="src:M271_39960"/>
<dbReference type="PROSITE" id="PS50850">
    <property type="entry name" value="MFS"/>
    <property type="match status" value="1"/>
</dbReference>
<evidence type="ECO:0000256" key="5">
    <source>
        <dbReference type="ARBA" id="ARBA00022989"/>
    </source>
</evidence>
<reference evidence="9 10" key="1">
    <citation type="journal article" date="2018" name="J. Biol. Chem.">
        <title>Discovery of the actinoplanic acid pathway in Streptomyces rapamycinicus reveals a genetically conserved synergism with rapamycin.</title>
        <authorList>
            <person name="Mrak P."/>
            <person name="Krastel P."/>
            <person name="Pivk Lukancic P."/>
            <person name="Tao J."/>
            <person name="Pistorius D."/>
            <person name="Moore C.M."/>
        </authorList>
    </citation>
    <scope>NUCLEOTIDE SEQUENCE [LARGE SCALE GENOMIC DNA]</scope>
    <source>
        <strain evidence="9 10">NRRL 5491</strain>
    </source>
</reference>
<sequence>MPEELLPRPSDVGVNPPPPQRRQIANAFAASLSGTALEWYDFGIYSASAALVFPVLFFPDSSSAAAELFAFSTYAVGYISRPLGAFALGRLGDVIGRKQVIVLTLLLIGAATFVIGLLPTYGTIGIAAPILLVSLRFAQGVGVGGELGVAPLLSSEFGAPERRGLWCCAPQIGPPAGNLLANGMLALLTVSMSHDAFLSWGWRVGFLTSAVLVGVGLLIRLRLEETPVFRAIRDKGESPTAPVREVFSTERRGLIAASCARVGPDVTYALFVVFSLVYGTKEAGFTSQQVLIAVLIGSATQLVLIPLAAALSDRVNRRRMYAVAAAIAAIWPFVFLPAVLNGSFVVLVGGIVVGLGLHSFMYGPQGAFITEQFSPRLRASGSSLAFAIGSTFGGAMAPLVFTALLSWQGTWPLLAVYSALACAVTIAGTLWPGRDYDAEEERQFAESLL</sequence>
<organism evidence="9 10">
    <name type="scientific">Streptomyces rapamycinicus (strain ATCC 29253 / DSM 41530 / NRRL 5491 / AYB-994)</name>
    <name type="common">Streptomyces hygroscopicus (strain ATCC 29253)</name>
    <dbReference type="NCBI Taxonomy" id="1343740"/>
    <lineage>
        <taxon>Bacteria</taxon>
        <taxon>Bacillati</taxon>
        <taxon>Actinomycetota</taxon>
        <taxon>Actinomycetes</taxon>
        <taxon>Kitasatosporales</taxon>
        <taxon>Streptomycetaceae</taxon>
        <taxon>Streptomyces</taxon>
        <taxon>Streptomyces violaceusniger group</taxon>
    </lineage>
</organism>
<dbReference type="InterPro" id="IPR036259">
    <property type="entry name" value="MFS_trans_sf"/>
</dbReference>
<accession>A0A0A0NSM5</accession>
<feature type="domain" description="Major facilitator superfamily (MFS) profile" evidence="8">
    <location>
        <begin position="27"/>
        <end position="436"/>
    </location>
</feature>
<feature type="transmembrane region" description="Helical" evidence="7">
    <location>
        <begin position="384"/>
        <end position="407"/>
    </location>
</feature>
<feature type="transmembrane region" description="Helical" evidence="7">
    <location>
        <begin position="69"/>
        <end position="88"/>
    </location>
</feature>
<dbReference type="InterPro" id="IPR011701">
    <property type="entry name" value="MFS"/>
</dbReference>
<evidence type="ECO:0000256" key="2">
    <source>
        <dbReference type="ARBA" id="ARBA00022448"/>
    </source>
</evidence>
<dbReference type="HOGENOM" id="CLU_001265_39_5_11"/>
<feature type="transmembrane region" description="Helical" evidence="7">
    <location>
        <begin position="321"/>
        <end position="338"/>
    </location>
</feature>
<dbReference type="AlphaFoldDB" id="A0A0A0NSM5"/>
<evidence type="ECO:0000313" key="10">
    <source>
        <dbReference type="Proteomes" id="UP000281594"/>
    </source>
</evidence>
<feature type="transmembrane region" description="Helical" evidence="7">
    <location>
        <begin position="100"/>
        <end position="121"/>
    </location>
</feature>
<dbReference type="SUPFAM" id="SSF103473">
    <property type="entry name" value="MFS general substrate transporter"/>
    <property type="match status" value="1"/>
</dbReference>